<reference evidence="1" key="2">
    <citation type="submission" date="2025-08" db="UniProtKB">
        <authorList>
            <consortium name="Ensembl"/>
        </authorList>
    </citation>
    <scope>IDENTIFICATION</scope>
</reference>
<dbReference type="AlphaFoldDB" id="A0A8D2EQQ8"/>
<proteinExistence type="predicted"/>
<dbReference type="Ensembl" id="ENSTGET00000011983.1">
    <property type="protein sequence ID" value="ENSTGEP00000009937.1"/>
    <property type="gene ID" value="ENSTGEG00000008173.1"/>
</dbReference>
<accession>A0A8D2EQQ8</accession>
<keyword evidence="2" id="KW-1185">Reference proteome</keyword>
<sequence length="156" mass="17699">MLSHGPCRLQPQVYTQATPQATGPGICTCVSVHTHAYTGLWPRHMYVCICMCARTHTGLWPRHIYMCTHTHARGCGPGICTCARTETRAHTHTQGCGRSICMRARTHTHRTVAEAYAHMPRIHAHTGLWPRHMYVCTHTHAHTRVVTADRTYIYIF</sequence>
<evidence type="ECO:0000313" key="1">
    <source>
        <dbReference type="Ensembl" id="ENSTGEP00000009937.1"/>
    </source>
</evidence>
<evidence type="ECO:0000313" key="2">
    <source>
        <dbReference type="Proteomes" id="UP000694411"/>
    </source>
</evidence>
<protein>
    <submittedName>
        <fullName evidence="1">Uncharacterized protein</fullName>
    </submittedName>
</protein>
<reference evidence="1" key="1">
    <citation type="submission" date="2018-05" db="EMBL/GenBank/DDBJ databases">
        <title>Whole genome of Theropithecus gelada.</title>
        <authorList>
            <person name="Chiou K.L."/>
            <person name="Snyder-Mackler N."/>
        </authorList>
    </citation>
    <scope>NUCLEOTIDE SEQUENCE [LARGE SCALE GENOMIC DNA]</scope>
</reference>
<name>A0A8D2EQQ8_THEGE</name>
<reference evidence="1" key="3">
    <citation type="submission" date="2025-09" db="UniProtKB">
        <authorList>
            <consortium name="Ensembl"/>
        </authorList>
    </citation>
    <scope>IDENTIFICATION</scope>
</reference>
<dbReference type="Proteomes" id="UP000694411">
    <property type="component" value="Chromosome 10"/>
</dbReference>
<organism evidence="1 2">
    <name type="scientific">Theropithecus gelada</name>
    <name type="common">Gelada baboon</name>
    <dbReference type="NCBI Taxonomy" id="9565"/>
    <lineage>
        <taxon>Eukaryota</taxon>
        <taxon>Metazoa</taxon>
        <taxon>Chordata</taxon>
        <taxon>Craniata</taxon>
        <taxon>Vertebrata</taxon>
        <taxon>Euteleostomi</taxon>
        <taxon>Mammalia</taxon>
        <taxon>Eutheria</taxon>
        <taxon>Euarchontoglires</taxon>
        <taxon>Primates</taxon>
        <taxon>Haplorrhini</taxon>
        <taxon>Catarrhini</taxon>
        <taxon>Cercopithecidae</taxon>
        <taxon>Cercopithecinae</taxon>
        <taxon>Theropithecus</taxon>
    </lineage>
</organism>